<dbReference type="RefSeq" id="WP_094061653.1">
    <property type="nucleotide sequence ID" value="NZ_CP022530.1"/>
</dbReference>
<reference evidence="7 8" key="1">
    <citation type="submission" date="2017-07" db="EMBL/GenBank/DDBJ databases">
        <title>Annotated genome sequence of Bacterioplanes sanyensis isolated from Red Sea.</title>
        <authorList>
            <person name="Rehman Z.U."/>
        </authorList>
    </citation>
    <scope>NUCLEOTIDE SEQUENCE [LARGE SCALE GENOMIC DNA]</scope>
    <source>
        <strain evidence="7 8">NV9</strain>
    </source>
</reference>
<dbReference type="GO" id="GO:0005886">
    <property type="term" value="C:plasma membrane"/>
    <property type="evidence" value="ECO:0007669"/>
    <property type="project" value="UniProtKB-SubCell"/>
</dbReference>
<evidence type="ECO:0000313" key="7">
    <source>
        <dbReference type="EMBL" id="ASP40489.1"/>
    </source>
</evidence>
<gene>
    <name evidence="7" type="ORF">CHH28_18240</name>
</gene>
<evidence type="ECO:0000313" key="8">
    <source>
        <dbReference type="Proteomes" id="UP000202440"/>
    </source>
</evidence>
<evidence type="ECO:0000256" key="5">
    <source>
        <dbReference type="ARBA" id="ARBA00023136"/>
    </source>
</evidence>
<keyword evidence="3 6" id="KW-0812">Transmembrane</keyword>
<evidence type="ECO:0000256" key="1">
    <source>
        <dbReference type="ARBA" id="ARBA00004651"/>
    </source>
</evidence>
<feature type="transmembrane region" description="Helical" evidence="6">
    <location>
        <begin position="42"/>
        <end position="62"/>
    </location>
</feature>
<dbReference type="PANTHER" id="PTHR30086">
    <property type="entry name" value="ARGININE EXPORTER PROTEIN ARGO"/>
    <property type="match status" value="1"/>
</dbReference>
<evidence type="ECO:0000256" key="6">
    <source>
        <dbReference type="SAM" id="Phobius"/>
    </source>
</evidence>
<keyword evidence="5 6" id="KW-0472">Membrane</keyword>
<dbReference type="Proteomes" id="UP000202440">
    <property type="component" value="Chromosome"/>
</dbReference>
<feature type="transmembrane region" description="Helical" evidence="6">
    <location>
        <begin position="137"/>
        <end position="161"/>
    </location>
</feature>
<dbReference type="AlphaFoldDB" id="A0A222FNY8"/>
<dbReference type="EMBL" id="CP022530">
    <property type="protein sequence ID" value="ASP40489.1"/>
    <property type="molecule type" value="Genomic_DNA"/>
</dbReference>
<proteinExistence type="predicted"/>
<dbReference type="KEGG" id="bsan:CHH28_18240"/>
<dbReference type="GO" id="GO:0015171">
    <property type="term" value="F:amino acid transmembrane transporter activity"/>
    <property type="evidence" value="ECO:0007669"/>
    <property type="project" value="TreeGrafter"/>
</dbReference>
<dbReference type="Pfam" id="PF01810">
    <property type="entry name" value="LysE"/>
    <property type="match status" value="1"/>
</dbReference>
<comment type="subcellular location">
    <subcellularLocation>
        <location evidence="1">Cell membrane</location>
        <topology evidence="1">Multi-pass membrane protein</topology>
    </subcellularLocation>
</comment>
<accession>A0A222FNY8</accession>
<evidence type="ECO:0000256" key="4">
    <source>
        <dbReference type="ARBA" id="ARBA00022989"/>
    </source>
</evidence>
<organism evidence="7 8">
    <name type="scientific">Bacterioplanes sanyensis</name>
    <dbReference type="NCBI Taxonomy" id="1249553"/>
    <lineage>
        <taxon>Bacteria</taxon>
        <taxon>Pseudomonadati</taxon>
        <taxon>Pseudomonadota</taxon>
        <taxon>Gammaproteobacteria</taxon>
        <taxon>Oceanospirillales</taxon>
        <taxon>Oceanospirillaceae</taxon>
        <taxon>Bacterioplanes</taxon>
    </lineage>
</organism>
<dbReference type="OrthoDB" id="9812084at2"/>
<sequence length="194" mass="21280">MDFTVFGSLLAFAFVSTFSPGPNNIMLMTSGANVGFLRTTPHMLGITFGFSVMVLLVGMGLTELFQRYAIIQQGLQILCSLYLVYLAIKIALSRPSQDSQEYQPMSFMAAALFQWLNPKAWSMALTAVSVFNPEASWLQLGLIALVFALVNVPSVSVWTAAGKQLSDWINHPSYVRWFNGAMGGLLLLSVVPML</sequence>
<dbReference type="GO" id="GO:0033228">
    <property type="term" value="P:cysteine export across plasma membrane"/>
    <property type="evidence" value="ECO:0007669"/>
    <property type="project" value="TreeGrafter"/>
</dbReference>
<dbReference type="PANTHER" id="PTHR30086:SF20">
    <property type="entry name" value="ARGININE EXPORTER PROTEIN ARGO-RELATED"/>
    <property type="match status" value="1"/>
</dbReference>
<name>A0A222FNY8_9GAMM</name>
<feature type="transmembrane region" description="Helical" evidence="6">
    <location>
        <begin position="173"/>
        <end position="191"/>
    </location>
</feature>
<protein>
    <submittedName>
        <fullName evidence="7">Lysine transporter LysE</fullName>
    </submittedName>
</protein>
<keyword evidence="4 6" id="KW-1133">Transmembrane helix</keyword>
<feature type="transmembrane region" description="Helical" evidence="6">
    <location>
        <begin position="74"/>
        <end position="92"/>
    </location>
</feature>
<keyword evidence="2" id="KW-1003">Cell membrane</keyword>
<evidence type="ECO:0000256" key="3">
    <source>
        <dbReference type="ARBA" id="ARBA00022692"/>
    </source>
</evidence>
<evidence type="ECO:0000256" key="2">
    <source>
        <dbReference type="ARBA" id="ARBA00022475"/>
    </source>
</evidence>
<dbReference type="InterPro" id="IPR001123">
    <property type="entry name" value="LeuE-type"/>
</dbReference>
<keyword evidence="8" id="KW-1185">Reference proteome</keyword>